<dbReference type="InterPro" id="IPR021109">
    <property type="entry name" value="Peptidase_aspartic_dom_sf"/>
</dbReference>
<evidence type="ECO:0000259" key="1">
    <source>
        <dbReference type="SMART" id="SM00343"/>
    </source>
</evidence>
<dbReference type="Gene3D" id="4.10.60.10">
    <property type="entry name" value="Zinc finger, CCHC-type"/>
    <property type="match status" value="1"/>
</dbReference>
<dbReference type="EMBL" id="BQNB010013640">
    <property type="protein sequence ID" value="GJT18491.1"/>
    <property type="molecule type" value="Genomic_DNA"/>
</dbReference>
<feature type="domain" description="CCHC-type" evidence="1">
    <location>
        <begin position="274"/>
        <end position="288"/>
    </location>
</feature>
<keyword evidence="2" id="KW-0695">RNA-directed DNA polymerase</keyword>
<dbReference type="InterPro" id="IPR032567">
    <property type="entry name" value="RTL1-rel"/>
</dbReference>
<dbReference type="Gene3D" id="2.40.70.10">
    <property type="entry name" value="Acid Proteases"/>
    <property type="match status" value="1"/>
</dbReference>
<dbReference type="PANTHER" id="PTHR15503:SF45">
    <property type="entry name" value="RNA-DIRECTED DNA POLYMERASE HOMOLOG"/>
    <property type="match status" value="1"/>
</dbReference>
<keyword evidence="3" id="KW-1185">Reference proteome</keyword>
<dbReference type="SUPFAM" id="SSF56672">
    <property type="entry name" value="DNA/RNA polymerases"/>
    <property type="match status" value="1"/>
</dbReference>
<keyword evidence="2" id="KW-0808">Transferase</keyword>
<dbReference type="Gene3D" id="3.30.70.270">
    <property type="match status" value="1"/>
</dbReference>
<proteinExistence type="predicted"/>
<name>A0ABQ5BUN8_9ASTR</name>
<dbReference type="SUPFAM" id="SSF50630">
    <property type="entry name" value="Acid proteases"/>
    <property type="match status" value="1"/>
</dbReference>
<dbReference type="Proteomes" id="UP001151760">
    <property type="component" value="Unassembled WGS sequence"/>
</dbReference>
<accession>A0ABQ5BUN8</accession>
<dbReference type="InterPro" id="IPR036875">
    <property type="entry name" value="Znf_CCHC_sf"/>
</dbReference>
<feature type="domain" description="CCHC-type" evidence="1">
    <location>
        <begin position="241"/>
        <end position="257"/>
    </location>
</feature>
<dbReference type="GO" id="GO:0003964">
    <property type="term" value="F:RNA-directed DNA polymerase activity"/>
    <property type="evidence" value="ECO:0007669"/>
    <property type="project" value="UniProtKB-KW"/>
</dbReference>
<gene>
    <name evidence="2" type="ORF">Tco_0877197</name>
</gene>
<protein>
    <submittedName>
        <fullName evidence="2">Reverse transcriptase domain-containing protein</fullName>
    </submittedName>
</protein>
<dbReference type="SMART" id="SM00343">
    <property type="entry name" value="ZnF_C2HC"/>
    <property type="match status" value="2"/>
</dbReference>
<dbReference type="Pfam" id="PF03732">
    <property type="entry name" value="Retrotrans_gag"/>
    <property type="match status" value="1"/>
</dbReference>
<sequence length="500" mass="57140">MPPKRMSTSETPAMTQAVIKKLVADSVSAALEAQAANMANTDNTTRPREAPVVRQCSYKEFMSCQPINFKGTEGAIGLIRWFERTESVFSRSNCTEDYKVKFATGTLTEEALSWWNSFAQPIGIEEAYKITWVEFKKLLIKKYCPRTEVQKMEDEFYHLTVKGNDLKTYVRRFQELATLCPTMVPDSEKMMEVFIGGLPRSIEGNVTASKPQTLEEAIAQRLMDHVTKHTLVQVSRPCTVKCNICNKVGHLTMNCRNKGPATRRNQQPVSVIFHACGEEGHYANQCRKTTNNNAQGRAYMLRDRNAHQDPNIVTGMFLLNQHLAKVLFDSVSDKSFVSTSLASKLNIPPITIDTFYDIEMSDENLVNTNTIIQGVILTLLNQPFKIDLMPIKLGSFDVIIGMDWLSKYHAKILCEEKVVYIPINDKTLIIREYYRELNKLTIKNRYPLPRIDDLFDQLQGSSVYSKIDLRSGYHQLRVRDEDMQNKIQTLRISSDAIWFN</sequence>
<dbReference type="PANTHER" id="PTHR15503">
    <property type="entry name" value="LDOC1 RELATED"/>
    <property type="match status" value="1"/>
</dbReference>
<dbReference type="InterPro" id="IPR001878">
    <property type="entry name" value="Znf_CCHC"/>
</dbReference>
<dbReference type="InterPro" id="IPR043502">
    <property type="entry name" value="DNA/RNA_pol_sf"/>
</dbReference>
<reference evidence="2" key="1">
    <citation type="journal article" date="2022" name="Int. J. Mol. Sci.">
        <title>Draft Genome of Tanacetum Coccineum: Genomic Comparison of Closely Related Tanacetum-Family Plants.</title>
        <authorList>
            <person name="Yamashiro T."/>
            <person name="Shiraishi A."/>
            <person name="Nakayama K."/>
            <person name="Satake H."/>
        </authorList>
    </citation>
    <scope>NUCLEOTIDE SEQUENCE</scope>
</reference>
<comment type="caution">
    <text evidence="2">The sequence shown here is derived from an EMBL/GenBank/DDBJ whole genome shotgun (WGS) entry which is preliminary data.</text>
</comment>
<dbReference type="InterPro" id="IPR043128">
    <property type="entry name" value="Rev_trsase/Diguanyl_cyclase"/>
</dbReference>
<evidence type="ECO:0000313" key="3">
    <source>
        <dbReference type="Proteomes" id="UP001151760"/>
    </source>
</evidence>
<organism evidence="2 3">
    <name type="scientific">Tanacetum coccineum</name>
    <dbReference type="NCBI Taxonomy" id="301880"/>
    <lineage>
        <taxon>Eukaryota</taxon>
        <taxon>Viridiplantae</taxon>
        <taxon>Streptophyta</taxon>
        <taxon>Embryophyta</taxon>
        <taxon>Tracheophyta</taxon>
        <taxon>Spermatophyta</taxon>
        <taxon>Magnoliopsida</taxon>
        <taxon>eudicotyledons</taxon>
        <taxon>Gunneridae</taxon>
        <taxon>Pentapetalae</taxon>
        <taxon>asterids</taxon>
        <taxon>campanulids</taxon>
        <taxon>Asterales</taxon>
        <taxon>Asteraceae</taxon>
        <taxon>Asteroideae</taxon>
        <taxon>Anthemideae</taxon>
        <taxon>Anthemidinae</taxon>
        <taxon>Tanacetum</taxon>
    </lineage>
</organism>
<dbReference type="CDD" id="cd00303">
    <property type="entry name" value="retropepsin_like"/>
    <property type="match status" value="1"/>
</dbReference>
<reference evidence="2" key="2">
    <citation type="submission" date="2022-01" db="EMBL/GenBank/DDBJ databases">
        <authorList>
            <person name="Yamashiro T."/>
            <person name="Shiraishi A."/>
            <person name="Satake H."/>
            <person name="Nakayama K."/>
        </authorList>
    </citation>
    <scope>NUCLEOTIDE SEQUENCE</scope>
</reference>
<dbReference type="Pfam" id="PF08284">
    <property type="entry name" value="RVP_2"/>
    <property type="match status" value="1"/>
</dbReference>
<dbReference type="InterPro" id="IPR005162">
    <property type="entry name" value="Retrotrans_gag_dom"/>
</dbReference>
<dbReference type="SUPFAM" id="SSF57756">
    <property type="entry name" value="Retrovirus zinc finger-like domains"/>
    <property type="match status" value="1"/>
</dbReference>
<keyword evidence="2" id="KW-0548">Nucleotidyltransferase</keyword>
<evidence type="ECO:0000313" key="2">
    <source>
        <dbReference type="EMBL" id="GJT18491.1"/>
    </source>
</evidence>